<dbReference type="Gene3D" id="3.20.20.10">
    <property type="entry name" value="Alanine racemase"/>
    <property type="match status" value="1"/>
</dbReference>
<protein>
    <submittedName>
        <fullName evidence="4">D-serine deaminase-like pyridoxal phosphate-dependent protein</fullName>
    </submittedName>
</protein>
<dbReference type="PANTHER" id="PTHR28004:SF2">
    <property type="entry name" value="D-SERINE DEHYDRATASE"/>
    <property type="match status" value="1"/>
</dbReference>
<reference evidence="4 5" key="1">
    <citation type="submission" date="2019-03" db="EMBL/GenBank/DDBJ databases">
        <title>Genomic Encyclopedia of Type Strains, Phase IV (KMG-IV): sequencing the most valuable type-strain genomes for metagenomic binning, comparative biology and taxonomic classification.</title>
        <authorList>
            <person name="Goeker M."/>
        </authorList>
    </citation>
    <scope>NUCLEOTIDE SEQUENCE [LARGE SCALE GENOMIC DNA]</scope>
    <source>
        <strain evidence="4 5">DSM 2132</strain>
    </source>
</reference>
<sequence>MPIRTLDQIPTPALLLDTARLDANLGAMAARARALGVTWRPHFKTLKAPAVVPRLRALGATGAAVSTPAEAAACVAAGLGDLWYTAPFAPHKAALLAPLVANGLSLTLLLDDPAHAAQLDAAAQAAGVRLGAMIELDIDGHRGGVEPDSPRFGDLLGVLGQARALDLVGLYGYGGGTYDLAERPARQALVARIAGGVAATADHLTRHGWTVRHRALGGSPVLAEARAADLAGIDSLCAGVAMVEDLAQCGNGVAQPARIALSVLARVVQHQRETGRLFVDAGALALSKDRSTGPQADDQGYGLLCDAHGTPLGDGDVVVTAVSQEHGLVARRGGGALPATLLAGALAAGQPVRILPNHACITAAGHDGYWLVDEAGGVAGTWARVNGWIAPPPTAQPPGQSEG</sequence>
<accession>A0A4R2PQX3</accession>
<dbReference type="Pfam" id="PF01168">
    <property type="entry name" value="Ala_racemase_N"/>
    <property type="match status" value="1"/>
</dbReference>
<dbReference type="Gene3D" id="2.40.37.20">
    <property type="entry name" value="D-serine dehydratase-like domain"/>
    <property type="match status" value="1"/>
</dbReference>
<organism evidence="4 5">
    <name type="scientific">Rhodothalassium salexigens DSM 2132</name>
    <dbReference type="NCBI Taxonomy" id="1188247"/>
    <lineage>
        <taxon>Bacteria</taxon>
        <taxon>Pseudomonadati</taxon>
        <taxon>Pseudomonadota</taxon>
        <taxon>Alphaproteobacteria</taxon>
        <taxon>Rhodothalassiales</taxon>
        <taxon>Rhodothalassiaceae</taxon>
        <taxon>Rhodothalassium</taxon>
    </lineage>
</organism>
<dbReference type="Proteomes" id="UP000295399">
    <property type="component" value="Unassembled WGS sequence"/>
</dbReference>
<dbReference type="InterPro" id="IPR051466">
    <property type="entry name" value="D-amino_acid_metab_enzyme"/>
</dbReference>
<dbReference type="Pfam" id="PF14031">
    <property type="entry name" value="D-ser_dehydrat"/>
    <property type="match status" value="1"/>
</dbReference>
<dbReference type="SUPFAM" id="SSF51419">
    <property type="entry name" value="PLP-binding barrel"/>
    <property type="match status" value="1"/>
</dbReference>
<comment type="caution">
    <text evidence="4">The sequence shown here is derived from an EMBL/GenBank/DDBJ whole genome shotgun (WGS) entry which is preliminary data.</text>
</comment>
<dbReference type="InterPro" id="IPR001608">
    <property type="entry name" value="Ala_racemase_N"/>
</dbReference>
<evidence type="ECO:0000256" key="1">
    <source>
        <dbReference type="ARBA" id="ARBA00005323"/>
    </source>
</evidence>
<evidence type="ECO:0000313" key="5">
    <source>
        <dbReference type="Proteomes" id="UP000295399"/>
    </source>
</evidence>
<dbReference type="GO" id="GO:0008721">
    <property type="term" value="F:D-serine ammonia-lyase activity"/>
    <property type="evidence" value="ECO:0007669"/>
    <property type="project" value="TreeGrafter"/>
</dbReference>
<dbReference type="GO" id="GO:0036088">
    <property type="term" value="P:D-serine catabolic process"/>
    <property type="evidence" value="ECO:0007669"/>
    <property type="project" value="TreeGrafter"/>
</dbReference>
<evidence type="ECO:0000259" key="3">
    <source>
        <dbReference type="SMART" id="SM01119"/>
    </source>
</evidence>
<evidence type="ECO:0000313" key="4">
    <source>
        <dbReference type="EMBL" id="TCP38232.1"/>
    </source>
</evidence>
<proteinExistence type="inferred from homology"/>
<gene>
    <name evidence="4" type="ORF">EV659_101130</name>
</gene>
<dbReference type="SMART" id="SM01119">
    <property type="entry name" value="D-ser_dehydrat"/>
    <property type="match status" value="1"/>
</dbReference>
<dbReference type="RefSeq" id="WP_165878631.1">
    <property type="nucleotide sequence ID" value="NZ_JACIGF010000001.1"/>
</dbReference>
<feature type="domain" description="D-serine dehydratase-like" evidence="3">
    <location>
        <begin position="260"/>
        <end position="373"/>
    </location>
</feature>
<dbReference type="EMBL" id="SLXO01000001">
    <property type="protein sequence ID" value="TCP38232.1"/>
    <property type="molecule type" value="Genomic_DNA"/>
</dbReference>
<dbReference type="AlphaFoldDB" id="A0A4R2PQX3"/>
<keyword evidence="5" id="KW-1185">Reference proteome</keyword>
<dbReference type="InParanoid" id="A0A4R2PQX3"/>
<dbReference type="InterPro" id="IPR042208">
    <property type="entry name" value="D-ser_dehydrat-like_sf"/>
</dbReference>
<dbReference type="PANTHER" id="PTHR28004">
    <property type="entry name" value="ZGC:162816-RELATED"/>
    <property type="match status" value="1"/>
</dbReference>
<comment type="similarity">
    <text evidence="1">Belongs to the DSD1 family.</text>
</comment>
<keyword evidence="2" id="KW-0456">Lyase</keyword>
<dbReference type="InterPro" id="IPR029066">
    <property type="entry name" value="PLP-binding_barrel"/>
</dbReference>
<evidence type="ECO:0000256" key="2">
    <source>
        <dbReference type="ARBA" id="ARBA00023239"/>
    </source>
</evidence>
<name>A0A4R2PQX3_RHOSA</name>
<dbReference type="InterPro" id="IPR026956">
    <property type="entry name" value="D-ser_dehydrat-like_dom"/>
</dbReference>